<name>A0A0C3Q207_9AGAM</name>
<dbReference type="EMBL" id="KN823111">
    <property type="protein sequence ID" value="KIO22365.1"/>
    <property type="molecule type" value="Genomic_DNA"/>
</dbReference>
<dbReference type="Proteomes" id="UP000054248">
    <property type="component" value="Unassembled WGS sequence"/>
</dbReference>
<reference evidence="1 2" key="1">
    <citation type="submission" date="2014-04" db="EMBL/GenBank/DDBJ databases">
        <authorList>
            <consortium name="DOE Joint Genome Institute"/>
            <person name="Kuo A."/>
            <person name="Girlanda M."/>
            <person name="Perotto S."/>
            <person name="Kohler A."/>
            <person name="Nagy L.G."/>
            <person name="Floudas D."/>
            <person name="Copeland A."/>
            <person name="Barry K.W."/>
            <person name="Cichocki N."/>
            <person name="Veneault-Fourrey C."/>
            <person name="LaButti K."/>
            <person name="Lindquist E.A."/>
            <person name="Lipzen A."/>
            <person name="Lundell T."/>
            <person name="Morin E."/>
            <person name="Murat C."/>
            <person name="Sun H."/>
            <person name="Tunlid A."/>
            <person name="Henrissat B."/>
            <person name="Grigoriev I.V."/>
            <person name="Hibbett D.S."/>
            <person name="Martin F."/>
            <person name="Nordberg H.P."/>
            <person name="Cantor M.N."/>
            <person name="Hua S.X."/>
        </authorList>
    </citation>
    <scope>NUCLEOTIDE SEQUENCE [LARGE SCALE GENOMIC DNA]</scope>
    <source>
        <strain evidence="1 2">MUT 4182</strain>
    </source>
</reference>
<evidence type="ECO:0000313" key="2">
    <source>
        <dbReference type="Proteomes" id="UP000054248"/>
    </source>
</evidence>
<dbReference type="AlphaFoldDB" id="A0A0C3Q207"/>
<organism evidence="1 2">
    <name type="scientific">Tulasnella calospora MUT 4182</name>
    <dbReference type="NCBI Taxonomy" id="1051891"/>
    <lineage>
        <taxon>Eukaryota</taxon>
        <taxon>Fungi</taxon>
        <taxon>Dikarya</taxon>
        <taxon>Basidiomycota</taxon>
        <taxon>Agaricomycotina</taxon>
        <taxon>Agaricomycetes</taxon>
        <taxon>Cantharellales</taxon>
        <taxon>Tulasnellaceae</taxon>
        <taxon>Tulasnella</taxon>
    </lineage>
</organism>
<accession>A0A0C3Q207</accession>
<dbReference type="STRING" id="1051891.A0A0C3Q207"/>
<dbReference type="HOGENOM" id="CLU_861053_0_0_1"/>
<gene>
    <name evidence="1" type="ORF">M407DRAFT_28085</name>
</gene>
<protein>
    <submittedName>
        <fullName evidence="1">Uncharacterized protein</fullName>
    </submittedName>
</protein>
<sequence length="323" mass="35894">MSATAAEWMSPVHGLSTYYSASYIAWYSNIDNTQSGNDHPDSLSSEYRDWSNGGKLTQPVIQMPLSQRLLVLSLFFRVTVRTHIDSDGRDRAFTGYAGWAQRTSDGKVFNCYRDNERQIFAWGPPVPDGTNYAILCLSEYCILPPVFLPHTHSPSLAESLSMKFSTLFITSLSFVPSLVAAAAIPDAALRNETLSKRGGEVNYISNCARIDPNVGSQYSASYIAWYSNVDNSQSGNDVGGYLHWEGQQQNIYFPDSGVSVQTHIDSNADGRAFTAYAGWAQRTSDGKVFNCYRDNERQLFIWSPPVPDGTNLSIVCTAKYWCV</sequence>
<reference evidence="2" key="2">
    <citation type="submission" date="2015-01" db="EMBL/GenBank/DDBJ databases">
        <title>Evolutionary Origins and Diversification of the Mycorrhizal Mutualists.</title>
        <authorList>
            <consortium name="DOE Joint Genome Institute"/>
            <consortium name="Mycorrhizal Genomics Consortium"/>
            <person name="Kohler A."/>
            <person name="Kuo A."/>
            <person name="Nagy L.G."/>
            <person name="Floudas D."/>
            <person name="Copeland A."/>
            <person name="Barry K.W."/>
            <person name="Cichocki N."/>
            <person name="Veneault-Fourrey C."/>
            <person name="LaButti K."/>
            <person name="Lindquist E.A."/>
            <person name="Lipzen A."/>
            <person name="Lundell T."/>
            <person name="Morin E."/>
            <person name="Murat C."/>
            <person name="Riley R."/>
            <person name="Ohm R."/>
            <person name="Sun H."/>
            <person name="Tunlid A."/>
            <person name="Henrissat B."/>
            <person name="Grigoriev I.V."/>
            <person name="Hibbett D.S."/>
            <person name="Martin F."/>
        </authorList>
    </citation>
    <scope>NUCLEOTIDE SEQUENCE [LARGE SCALE GENOMIC DNA]</scope>
    <source>
        <strain evidence="2">MUT 4182</strain>
    </source>
</reference>
<proteinExistence type="predicted"/>
<dbReference type="OrthoDB" id="2863512at2759"/>
<keyword evidence="2" id="KW-1185">Reference proteome</keyword>
<evidence type="ECO:0000313" key="1">
    <source>
        <dbReference type="EMBL" id="KIO22365.1"/>
    </source>
</evidence>